<organism evidence="4 5">
    <name type="scientific">Actinomycetospora flava</name>
    <dbReference type="NCBI Taxonomy" id="3129232"/>
    <lineage>
        <taxon>Bacteria</taxon>
        <taxon>Bacillati</taxon>
        <taxon>Actinomycetota</taxon>
        <taxon>Actinomycetes</taxon>
        <taxon>Pseudonocardiales</taxon>
        <taxon>Pseudonocardiaceae</taxon>
        <taxon>Actinomycetospora</taxon>
    </lineage>
</organism>
<dbReference type="SUPFAM" id="SSF55781">
    <property type="entry name" value="GAF domain-like"/>
    <property type="match status" value="1"/>
</dbReference>
<dbReference type="Gene3D" id="3.30.450.40">
    <property type="match status" value="1"/>
</dbReference>
<dbReference type="SMART" id="SM00065">
    <property type="entry name" value="GAF"/>
    <property type="match status" value="1"/>
</dbReference>
<dbReference type="Proteomes" id="UP001369736">
    <property type="component" value="Unassembled WGS sequence"/>
</dbReference>
<protein>
    <submittedName>
        <fullName evidence="4">Amidohydrolase family protein</fullName>
    </submittedName>
</protein>
<dbReference type="InterPro" id="IPR003018">
    <property type="entry name" value="GAF"/>
</dbReference>
<dbReference type="InterPro" id="IPR057744">
    <property type="entry name" value="OTAase-like"/>
</dbReference>
<dbReference type="InterPro" id="IPR036457">
    <property type="entry name" value="PPM-type-like_dom_sf"/>
</dbReference>
<feature type="compositionally biased region" description="Low complexity" evidence="1">
    <location>
        <begin position="403"/>
        <end position="418"/>
    </location>
</feature>
<dbReference type="SMART" id="SM00331">
    <property type="entry name" value="PP2C_SIG"/>
    <property type="match status" value="1"/>
</dbReference>
<dbReference type="SUPFAM" id="SSF81606">
    <property type="entry name" value="PP2C-like"/>
    <property type="match status" value="1"/>
</dbReference>
<gene>
    <name evidence="4" type="ORF">WCD58_21750</name>
</gene>
<dbReference type="Gene3D" id="3.60.40.10">
    <property type="entry name" value="PPM-type phosphatase domain"/>
    <property type="match status" value="1"/>
</dbReference>
<dbReference type="Pfam" id="PF07228">
    <property type="entry name" value="SpoIIE"/>
    <property type="match status" value="1"/>
</dbReference>
<evidence type="ECO:0000313" key="4">
    <source>
        <dbReference type="EMBL" id="MEJ2863797.1"/>
    </source>
</evidence>
<evidence type="ECO:0000259" key="3">
    <source>
        <dbReference type="SMART" id="SM00331"/>
    </source>
</evidence>
<accession>A0ABU8MAX7</accession>
<dbReference type="Gene3D" id="2.30.40.10">
    <property type="entry name" value="Urease, subunit C, domain 1"/>
    <property type="match status" value="1"/>
</dbReference>
<reference evidence="4 5" key="1">
    <citation type="submission" date="2024-03" db="EMBL/GenBank/DDBJ databases">
        <title>Actinomycetospora sp. OC33-EN07, a novel actinomycete isolated from wild orchid (Aerides multiflora).</title>
        <authorList>
            <person name="Suriyachadkun C."/>
        </authorList>
    </citation>
    <scope>NUCLEOTIDE SEQUENCE [LARGE SCALE GENOMIC DNA]</scope>
    <source>
        <strain evidence="4 5">OC33-EN07</strain>
    </source>
</reference>
<feature type="domain" description="PPM-type phosphatase" evidence="3">
    <location>
        <begin position="199"/>
        <end position="479"/>
    </location>
</feature>
<keyword evidence="5" id="KW-1185">Reference proteome</keyword>
<dbReference type="SUPFAM" id="SSF51556">
    <property type="entry name" value="Metallo-dependent hydrolases"/>
    <property type="match status" value="1"/>
</dbReference>
<feature type="domain" description="GAF" evidence="2">
    <location>
        <begin position="26"/>
        <end position="174"/>
    </location>
</feature>
<name>A0ABU8MAX7_9PSEU</name>
<dbReference type="Pfam" id="PF01979">
    <property type="entry name" value="Amidohydro_1"/>
    <property type="match status" value="1"/>
</dbReference>
<dbReference type="SUPFAM" id="SSF51338">
    <property type="entry name" value="Composite domain of metallo-dependent hydrolases"/>
    <property type="match status" value="1"/>
</dbReference>
<dbReference type="EMBL" id="JBBEGM010000009">
    <property type="protein sequence ID" value="MEJ2863797.1"/>
    <property type="molecule type" value="Genomic_DNA"/>
</dbReference>
<dbReference type="InterPro" id="IPR051781">
    <property type="entry name" value="Metallo-dep_Hydrolase"/>
</dbReference>
<dbReference type="InterPro" id="IPR032466">
    <property type="entry name" value="Metal_Hydrolase"/>
</dbReference>
<dbReference type="RefSeq" id="WP_337705158.1">
    <property type="nucleotide sequence ID" value="NZ_JBBEGM010000009.1"/>
</dbReference>
<dbReference type="InterPro" id="IPR001932">
    <property type="entry name" value="PPM-type_phosphatase-like_dom"/>
</dbReference>
<comment type="caution">
    <text evidence="4">The sequence shown here is derived from an EMBL/GenBank/DDBJ whole genome shotgun (WGS) entry which is preliminary data.</text>
</comment>
<evidence type="ECO:0000259" key="2">
    <source>
        <dbReference type="SMART" id="SM00065"/>
    </source>
</evidence>
<sequence length="875" mass="90914">MQPGRNGVETPARVAAVRASRLLDQGPEESFNRITALAASLLGTPMTYMTVVDDVRSELKGAPDTAAICGPDGRFSAPIYEATCHLVIDSGREVVVPDTAADLRTRDLAQIKAFGAASWVGVPIVDPDGYVLGNLCGMDAQPREWTEADLRGLRTLAETVDETIALRLAGHRLQTYAEQTHELAETLQQSLVPLLLPQVPGLTVAARFHPGGTGVEVLGDFYDVVPTPDGVDVAVGDVCGKGATAARTTALVRSAIRTAGHLDADPVAVLGTVHQVLLDWFRPQRSFVTAALASLVRGPDHWAVRVGSAGHTPGFVRRSDGHVDELAAGGRVLGLTDEPRVRIEEVTLGAGDSLVLCTDGITEARDPDGVQLDEAGVTAALAATKPGADAEELADALVDAAHATPGTPTPTTSWWSSSRCRAPGDRPGAVGDRSCAAGGSSGALGPVPDGSVLLDHVRLIDGHGGPPVEDAALLVDGSRVSWVGASSERPAGHEDTPRVDLGGRTVCPGFVDAHVHFALPGRSGNPLEGLQEPATYRVLKVLERLRTTLENGVTTARDLLGLDAGFRRAVAERRIPGPRLLVSIAMLSQRGGHGDFTLPSGMDALATAVAFPGSPPNLVDSVDAMRLRVRELVAGGADCVKLATSGGVTSPHDDPDWLGLRPEMIRAAVEEAAAYGGLPVAVHAIGRLGIAAAVHAGVTSIEHGYALDDDLRAEMVERGQFLVPTLVETMDEPDPARSAPGAYEKAVRWHRVAHDSVARSVEAGIRIVLGTDAGITPEHGTNLRELDLLVRLGGMTPLQAITAGTRDAADLCGVGDITGTLEAGKAADLVVTDVDPLADIAGLADPAHVLAVVRDGRVAIDRGGVLAGALPALCP</sequence>
<evidence type="ECO:0000256" key="1">
    <source>
        <dbReference type="SAM" id="MobiDB-lite"/>
    </source>
</evidence>
<dbReference type="PANTHER" id="PTHR43135">
    <property type="entry name" value="ALPHA-D-RIBOSE 1-METHYLPHOSPHONATE 5-TRIPHOSPHATE DIPHOSPHATASE"/>
    <property type="match status" value="1"/>
</dbReference>
<dbReference type="InterPro" id="IPR029016">
    <property type="entry name" value="GAF-like_dom_sf"/>
</dbReference>
<dbReference type="InterPro" id="IPR006680">
    <property type="entry name" value="Amidohydro-rel"/>
</dbReference>
<dbReference type="PANTHER" id="PTHR43135:SF3">
    <property type="entry name" value="ALPHA-D-RIBOSE 1-METHYLPHOSPHONATE 5-TRIPHOSPHATE DIPHOSPHATASE"/>
    <property type="match status" value="1"/>
</dbReference>
<evidence type="ECO:0000313" key="5">
    <source>
        <dbReference type="Proteomes" id="UP001369736"/>
    </source>
</evidence>
<dbReference type="Gene3D" id="3.20.20.140">
    <property type="entry name" value="Metal-dependent hydrolases"/>
    <property type="match status" value="1"/>
</dbReference>
<dbReference type="InterPro" id="IPR011059">
    <property type="entry name" value="Metal-dep_hydrolase_composite"/>
</dbReference>
<proteinExistence type="predicted"/>
<dbReference type="Pfam" id="PF01590">
    <property type="entry name" value="GAF"/>
    <property type="match status" value="1"/>
</dbReference>
<dbReference type="CDD" id="cd01299">
    <property type="entry name" value="Met_dep_hydrolase_A"/>
    <property type="match status" value="1"/>
</dbReference>
<feature type="region of interest" description="Disordered" evidence="1">
    <location>
        <begin position="403"/>
        <end position="442"/>
    </location>
</feature>